<evidence type="ECO:0008006" key="3">
    <source>
        <dbReference type="Google" id="ProtNLM"/>
    </source>
</evidence>
<dbReference type="PROSITE" id="PS51257">
    <property type="entry name" value="PROKAR_LIPOPROTEIN"/>
    <property type="match status" value="1"/>
</dbReference>
<name>A0A4S1CDX3_9BACT</name>
<proteinExistence type="predicted"/>
<keyword evidence="2" id="KW-1185">Reference proteome</keyword>
<dbReference type="Proteomes" id="UP000306416">
    <property type="component" value="Unassembled WGS sequence"/>
</dbReference>
<comment type="caution">
    <text evidence="1">The sequence shown here is derived from an EMBL/GenBank/DDBJ whole genome shotgun (WGS) entry which is preliminary data.</text>
</comment>
<reference evidence="1 2" key="1">
    <citation type="submission" date="2019-04" db="EMBL/GenBank/DDBJ databases">
        <title>Geobacter oryzae sp. nov., ferric-reducing bacteria isolated from paddy soil.</title>
        <authorList>
            <person name="Xu Z."/>
            <person name="Masuda Y."/>
            <person name="Itoh H."/>
            <person name="Senoo K."/>
        </authorList>
    </citation>
    <scope>NUCLEOTIDE SEQUENCE [LARGE SCALE GENOMIC DNA]</scope>
    <source>
        <strain evidence="1 2">Red111</strain>
    </source>
</reference>
<evidence type="ECO:0000313" key="2">
    <source>
        <dbReference type="Proteomes" id="UP000306416"/>
    </source>
</evidence>
<dbReference type="Gene3D" id="1.20.120.1490">
    <property type="match status" value="1"/>
</dbReference>
<gene>
    <name evidence="1" type="ORF">E4633_13865</name>
</gene>
<sequence>MKMRWKGVVAIVAVVSVGMLSACKHGHHGCDPKMLKEHVDAKLKDIGASGEQRAKIGGITDGIVADLQELQQKNKGISQKFIGCLLLDKPNSQWLHATVDEKAQELVAFAHRTVDRLIDVSGNLTPEQRAELRQRVAEKAK</sequence>
<protein>
    <recommendedName>
        <fullName evidence="3">Periplasmic heavy metal sensor</fullName>
    </recommendedName>
</protein>
<dbReference type="EMBL" id="SRSC01000003">
    <property type="protein sequence ID" value="TGU71413.1"/>
    <property type="molecule type" value="Genomic_DNA"/>
</dbReference>
<accession>A0A4S1CDX3</accession>
<organism evidence="1 2">
    <name type="scientific">Geomonas terrae</name>
    <dbReference type="NCBI Taxonomy" id="2562681"/>
    <lineage>
        <taxon>Bacteria</taxon>
        <taxon>Pseudomonadati</taxon>
        <taxon>Thermodesulfobacteriota</taxon>
        <taxon>Desulfuromonadia</taxon>
        <taxon>Geobacterales</taxon>
        <taxon>Geobacteraceae</taxon>
        <taxon>Geomonas</taxon>
    </lineage>
</organism>
<dbReference type="AlphaFoldDB" id="A0A4S1CDX3"/>
<dbReference type="RefSeq" id="WP_135870987.1">
    <property type="nucleotide sequence ID" value="NZ_SRSC01000003.1"/>
</dbReference>
<evidence type="ECO:0000313" key="1">
    <source>
        <dbReference type="EMBL" id="TGU71413.1"/>
    </source>
</evidence>